<evidence type="ECO:0000313" key="2">
    <source>
        <dbReference type="Proteomes" id="UP000433406"/>
    </source>
</evidence>
<keyword evidence="2" id="KW-1185">Reference proteome</keyword>
<evidence type="ECO:0000313" key="1">
    <source>
        <dbReference type="EMBL" id="MTB94605.1"/>
    </source>
</evidence>
<protein>
    <recommendedName>
        <fullName evidence="3">DUF4267 domain-containing protein</fullName>
    </recommendedName>
</protein>
<gene>
    <name evidence="1" type="ORF">GGQ22_05880</name>
</gene>
<name>A0A6I3JAJ1_9ACTN</name>
<accession>A0A6I3JAJ1</accession>
<evidence type="ECO:0008006" key="3">
    <source>
        <dbReference type="Google" id="ProtNLM"/>
    </source>
</evidence>
<dbReference type="EMBL" id="WLCI01000006">
    <property type="protein sequence ID" value="MTB94605.1"/>
    <property type="molecule type" value="Genomic_DNA"/>
</dbReference>
<proteinExistence type="predicted"/>
<dbReference type="Proteomes" id="UP000433406">
    <property type="component" value="Unassembled WGS sequence"/>
</dbReference>
<dbReference type="RefSeq" id="WP_154614405.1">
    <property type="nucleotide sequence ID" value="NZ_CP053660.1"/>
</dbReference>
<organism evidence="1 2">
    <name type="scientific">Nocardioides marmotae</name>
    <dbReference type="NCBI Taxonomy" id="2663857"/>
    <lineage>
        <taxon>Bacteria</taxon>
        <taxon>Bacillati</taxon>
        <taxon>Actinomycetota</taxon>
        <taxon>Actinomycetes</taxon>
        <taxon>Propionibacteriales</taxon>
        <taxon>Nocardioidaceae</taxon>
        <taxon>Nocardioides</taxon>
    </lineage>
</organism>
<reference evidence="1 2" key="1">
    <citation type="submission" date="2019-10" db="EMBL/GenBank/DDBJ databases">
        <title>Nocardioides novel species isolated from the excrement of Marmot.</title>
        <authorList>
            <person name="Zhang G."/>
        </authorList>
    </citation>
    <scope>NUCLEOTIDE SEQUENCE [LARGE SCALE GENOMIC DNA]</scope>
    <source>
        <strain evidence="2">zg-579</strain>
    </source>
</reference>
<comment type="caution">
    <text evidence="1">The sequence shown here is derived from an EMBL/GenBank/DDBJ whole genome shotgun (WGS) entry which is preliminary data.</text>
</comment>
<sequence>MNPVTAISLGRIAIGAVSLYDPTMAAKQMKLDPVGNPQVPYLTRLFGAREVALGVATLIASGSARRNLVLLGVLVDAADAATGYLAIRDGSAPVQAGQGMTAIASGAVVGGLLGLRTGKDKSATA</sequence>
<dbReference type="AlphaFoldDB" id="A0A6I3JAJ1"/>